<dbReference type="RefSeq" id="WP_196836635.1">
    <property type="nucleotide sequence ID" value="NZ_JADOTZ010000001.1"/>
</dbReference>
<evidence type="ECO:0000313" key="2">
    <source>
        <dbReference type="EMBL" id="MBG6085450.1"/>
    </source>
</evidence>
<dbReference type="AlphaFoldDB" id="A0A931D874"/>
<keyword evidence="1" id="KW-0812">Transmembrane</keyword>
<evidence type="ECO:0000313" key="3">
    <source>
        <dbReference type="Proteomes" id="UP000625033"/>
    </source>
</evidence>
<comment type="caution">
    <text evidence="2">The sequence shown here is derived from an EMBL/GenBank/DDBJ whole genome shotgun (WGS) entry which is preliminary data.</text>
</comment>
<evidence type="ECO:0000256" key="1">
    <source>
        <dbReference type="SAM" id="Phobius"/>
    </source>
</evidence>
<gene>
    <name evidence="2" type="ORF">IW252_002217</name>
</gene>
<keyword evidence="3" id="KW-1185">Reference proteome</keyword>
<dbReference type="Proteomes" id="UP000625033">
    <property type="component" value="Unassembled WGS sequence"/>
</dbReference>
<proteinExistence type="predicted"/>
<organism evidence="2 3">
    <name type="scientific">Zhihengliuella flava</name>
    <dbReference type="NCBI Taxonomy" id="1285193"/>
    <lineage>
        <taxon>Bacteria</taxon>
        <taxon>Bacillati</taxon>
        <taxon>Actinomycetota</taxon>
        <taxon>Actinomycetes</taxon>
        <taxon>Micrococcales</taxon>
        <taxon>Micrococcaceae</taxon>
        <taxon>Zhihengliuella</taxon>
    </lineage>
</organism>
<keyword evidence="1" id="KW-1133">Transmembrane helix</keyword>
<name>A0A931D874_9MICC</name>
<keyword evidence="1" id="KW-0472">Membrane</keyword>
<protein>
    <submittedName>
        <fullName evidence="2">Ribosomally synthesized peptide with SipW-like signal peptide</fullName>
    </submittedName>
</protein>
<accession>A0A931D874</accession>
<feature type="transmembrane region" description="Helical" evidence="1">
    <location>
        <begin position="26"/>
        <end position="47"/>
    </location>
</feature>
<reference evidence="2" key="1">
    <citation type="submission" date="2020-11" db="EMBL/GenBank/DDBJ databases">
        <title>Sequencing the genomes of 1000 actinobacteria strains.</title>
        <authorList>
            <person name="Klenk H.-P."/>
        </authorList>
    </citation>
    <scope>NUCLEOTIDE SEQUENCE</scope>
    <source>
        <strain evidence="2">DSM 26152</strain>
    </source>
</reference>
<dbReference type="NCBIfam" id="TIGR04088">
    <property type="entry name" value="cognate_SipW"/>
    <property type="match status" value="1"/>
</dbReference>
<dbReference type="InterPro" id="IPR023833">
    <property type="entry name" value="Signal_pept_SipW-depend-type"/>
</dbReference>
<dbReference type="EMBL" id="JADOTZ010000001">
    <property type="protein sequence ID" value="MBG6085450.1"/>
    <property type="molecule type" value="Genomic_DNA"/>
</dbReference>
<sequence length="208" mass="21205">MGRHTGRREHNGQPRYRWTRGPFTKVRALLAGGLVLGIGVAGTLAAWTDPEYSRGEFTASVFGIVGNTGTGFAEHTTNASAAQMTFGATAMSPGSLAYGYLDVRTTTASTVGGTLTLTGSTPAGAAAITDYLTYRVAVVPTGTTCASATYSGTAVSAGSVFAPATATVPSAGSTIRRFCFQVQLATTTPNTAQGQSGTITWQVTGSSD</sequence>